<feature type="glycosylation site" description="N-linked (GlcNAc...) asparagine" evidence="18">
    <location>
        <position position="313"/>
    </location>
</feature>
<evidence type="ECO:0000256" key="21">
    <source>
        <dbReference type="SAM" id="Phobius"/>
    </source>
</evidence>
<dbReference type="SUPFAM" id="SSF81324">
    <property type="entry name" value="Voltage-gated potassium channels"/>
    <property type="match status" value="4"/>
</dbReference>
<dbReference type="PANTHER" id="PTHR45628">
    <property type="entry name" value="VOLTAGE-DEPENDENT CALCIUM CHANNEL TYPE A SUBUNIT ALPHA-1"/>
    <property type="match status" value="1"/>
</dbReference>
<evidence type="ECO:0000256" key="6">
    <source>
        <dbReference type="ARBA" id="ARBA00022692"/>
    </source>
</evidence>
<dbReference type="InterPro" id="IPR027359">
    <property type="entry name" value="Volt_channel_dom_sf"/>
</dbReference>
<feature type="transmembrane region" description="Helical" evidence="21">
    <location>
        <begin position="1278"/>
        <end position="1297"/>
    </location>
</feature>
<dbReference type="InterPro" id="IPR002048">
    <property type="entry name" value="EF_hand_dom"/>
</dbReference>
<evidence type="ECO:0000256" key="20">
    <source>
        <dbReference type="SAM" id="MobiDB-lite"/>
    </source>
</evidence>
<evidence type="ECO:0000256" key="17">
    <source>
        <dbReference type="PIRSR" id="PIRSR602077-1"/>
    </source>
</evidence>
<evidence type="ECO:0000256" key="8">
    <source>
        <dbReference type="ARBA" id="ARBA00022737"/>
    </source>
</evidence>
<evidence type="ECO:0000256" key="9">
    <source>
        <dbReference type="ARBA" id="ARBA00022837"/>
    </source>
</evidence>
<comment type="similarity">
    <text evidence="19">Belongs to the calcium channel alpha-1 subunit (TC 1.A.1.11) family.</text>
</comment>
<dbReference type="Gene3D" id="1.20.120.350">
    <property type="entry name" value="Voltage-gated potassium channels. Chain C"/>
    <property type="match status" value="4"/>
</dbReference>
<dbReference type="GO" id="GO:0008331">
    <property type="term" value="F:high voltage-gated calcium channel activity"/>
    <property type="evidence" value="ECO:0007669"/>
    <property type="project" value="TreeGrafter"/>
</dbReference>
<reference evidence="23" key="2">
    <citation type="submission" date="2025-08" db="UniProtKB">
        <authorList>
            <consortium name="Ensembl"/>
        </authorList>
    </citation>
    <scope>IDENTIFICATION</scope>
</reference>
<dbReference type="Pfam" id="PF08763">
    <property type="entry name" value="Ca_chan_IQ"/>
    <property type="match status" value="1"/>
</dbReference>
<feature type="transmembrane region" description="Helical" evidence="21">
    <location>
        <begin position="948"/>
        <end position="981"/>
    </location>
</feature>
<feature type="transmembrane region" description="Helical" evidence="21">
    <location>
        <begin position="520"/>
        <end position="541"/>
    </location>
</feature>
<dbReference type="GO" id="GO:0005509">
    <property type="term" value="F:calcium ion binding"/>
    <property type="evidence" value="ECO:0007669"/>
    <property type="project" value="InterPro"/>
</dbReference>
<feature type="compositionally biased region" description="Acidic residues" evidence="20">
    <location>
        <begin position="773"/>
        <end position="782"/>
    </location>
</feature>
<feature type="transmembrane region" description="Helical" evidence="21">
    <location>
        <begin position="190"/>
        <end position="208"/>
    </location>
</feature>
<evidence type="ECO:0000256" key="18">
    <source>
        <dbReference type="PIRSR" id="PIRSR602077-3"/>
    </source>
</evidence>
<dbReference type="SMART" id="SM01062">
    <property type="entry name" value="Ca_chan_IQ"/>
    <property type="match status" value="1"/>
</dbReference>
<dbReference type="FunFam" id="1.20.120.350:FF:000006">
    <property type="entry name" value="Voltage-dependent L-type calcium channel subunit alpha"/>
    <property type="match status" value="1"/>
</dbReference>
<dbReference type="FunFam" id="1.20.120.350:FF:000040">
    <property type="entry name" value="Voltage-dependent L-type calcium channel subunit alpha"/>
    <property type="match status" value="1"/>
</dbReference>
<feature type="transmembrane region" description="Helical" evidence="21">
    <location>
        <begin position="1132"/>
        <end position="1154"/>
    </location>
</feature>
<feature type="transmembrane region" description="Helical" evidence="21">
    <location>
        <begin position="862"/>
        <end position="884"/>
    </location>
</feature>
<feature type="transmembrane region" description="Helical" evidence="21">
    <location>
        <begin position="613"/>
        <end position="635"/>
    </location>
</feature>
<dbReference type="Gene3D" id="6.10.250.2180">
    <property type="match status" value="1"/>
</dbReference>
<dbReference type="PROSITE" id="PS50222">
    <property type="entry name" value="EF_HAND_2"/>
    <property type="match status" value="1"/>
</dbReference>
<evidence type="ECO:0000256" key="4">
    <source>
        <dbReference type="ARBA" id="ARBA00022568"/>
    </source>
</evidence>
<dbReference type="InterPro" id="IPR005821">
    <property type="entry name" value="Ion_trans_dom"/>
</dbReference>
<dbReference type="Proteomes" id="UP000694680">
    <property type="component" value="Chromosome 7"/>
</dbReference>
<dbReference type="InterPro" id="IPR005450">
    <property type="entry name" value="VDCC_L_a1ssu"/>
</dbReference>
<dbReference type="PRINTS" id="PR00167">
    <property type="entry name" value="CACHANNEL"/>
</dbReference>
<keyword evidence="16" id="KW-0407">Ion channel</keyword>
<keyword evidence="10 19" id="KW-0851">Voltage-gated channel</keyword>
<keyword evidence="9 17" id="KW-0106">Calcium</keyword>
<evidence type="ECO:0000256" key="15">
    <source>
        <dbReference type="ARBA" id="ARBA00023180"/>
    </source>
</evidence>
<keyword evidence="11 21" id="KW-1133">Transmembrane helix</keyword>
<evidence type="ECO:0000256" key="10">
    <source>
        <dbReference type="ARBA" id="ARBA00022882"/>
    </source>
</evidence>
<feature type="binding site" evidence="17">
    <location>
        <position position="1035"/>
    </location>
    <ligand>
        <name>Ca(2+)</name>
        <dbReference type="ChEBI" id="CHEBI:29108"/>
    </ligand>
</feature>
<feature type="transmembrane region" description="Helical" evidence="21">
    <location>
        <begin position="334"/>
        <end position="355"/>
    </location>
</feature>
<keyword evidence="3" id="KW-0597">Phosphoprotein</keyword>
<gene>
    <name evidence="23" type="primary">cacna1sb</name>
</gene>
<feature type="transmembrane region" description="Helical" evidence="21">
    <location>
        <begin position="689"/>
        <end position="715"/>
    </location>
</feature>
<feature type="transmembrane region" description="Helical" evidence="21">
    <location>
        <begin position="1063"/>
        <end position="1089"/>
    </location>
</feature>
<dbReference type="Gene3D" id="6.10.250.2500">
    <property type="match status" value="1"/>
</dbReference>
<keyword evidence="7 17" id="KW-0479">Metal-binding</keyword>
<evidence type="ECO:0000256" key="14">
    <source>
        <dbReference type="ARBA" id="ARBA00023157"/>
    </source>
</evidence>
<keyword evidence="6 21" id="KW-0812">Transmembrane</keyword>
<feature type="domain" description="EF-hand" evidence="22">
    <location>
        <begin position="1405"/>
        <end position="1440"/>
    </location>
</feature>
<comment type="function">
    <text evidence="19">Voltage-sensitive calcium channels (VSCC) mediate the entry of calcium ions into excitable cells and are also involved in a variety of calcium-dependent processes, including muscle contraction, hormone or neurotransmitter release, gene expression, cell motility, cell division and cell death.</text>
</comment>
<keyword evidence="12" id="KW-0406">Ion transport</keyword>
<dbReference type="Pfam" id="PF00520">
    <property type="entry name" value="Ion_trans"/>
    <property type="match status" value="4"/>
</dbReference>
<name>A0A8C5GYR7_GOUWI</name>
<dbReference type="FunFam" id="1.10.287.70:FF:000008">
    <property type="entry name" value="Voltage-dependent L-type calcium channel subunit alpha"/>
    <property type="match status" value="1"/>
</dbReference>
<feature type="region of interest" description="Disordered" evidence="20">
    <location>
        <begin position="766"/>
        <end position="789"/>
    </location>
</feature>
<keyword evidence="24" id="KW-1185">Reference proteome</keyword>
<keyword evidence="2" id="KW-0813">Transport</keyword>
<evidence type="ECO:0000256" key="11">
    <source>
        <dbReference type="ARBA" id="ARBA00022989"/>
    </source>
</evidence>
<keyword evidence="13 21" id="KW-0472">Membrane</keyword>
<dbReference type="Gene3D" id="1.10.287.70">
    <property type="match status" value="4"/>
</dbReference>
<evidence type="ECO:0000259" key="22">
    <source>
        <dbReference type="PROSITE" id="PS50222"/>
    </source>
</evidence>
<feature type="transmembrane region" description="Helical" evidence="21">
    <location>
        <begin position="157"/>
        <end position="178"/>
    </location>
</feature>
<dbReference type="InterPro" id="IPR014873">
    <property type="entry name" value="VDCC_a1su_IQ"/>
</dbReference>
<evidence type="ECO:0000256" key="1">
    <source>
        <dbReference type="ARBA" id="ARBA00004141"/>
    </source>
</evidence>
<evidence type="ECO:0000256" key="16">
    <source>
        <dbReference type="ARBA" id="ARBA00023303"/>
    </source>
</evidence>
<protein>
    <recommendedName>
        <fullName evidence="19">Voltage-dependent L-type calcium channel subunit alpha</fullName>
    </recommendedName>
</protein>
<dbReference type="InterPro" id="IPR050599">
    <property type="entry name" value="VDCC_alpha-1_subunit"/>
</dbReference>
<evidence type="ECO:0000256" key="12">
    <source>
        <dbReference type="ARBA" id="ARBA00023065"/>
    </source>
</evidence>
<dbReference type="InterPro" id="IPR005446">
    <property type="entry name" value="VDCC_L_a1su"/>
</dbReference>
<dbReference type="Ensembl" id="ENSGWIT00000040040.1">
    <property type="protein sequence ID" value="ENSGWIP00000036750.1"/>
    <property type="gene ID" value="ENSGWIG00000018715.1"/>
</dbReference>
<dbReference type="PANTHER" id="PTHR45628:SF9">
    <property type="entry name" value="VOLTAGE-DEPENDENT L-TYPE CALCIUM CHANNEL SUBUNIT ALPHA-1S"/>
    <property type="match status" value="1"/>
</dbReference>
<dbReference type="GO" id="GO:0098703">
    <property type="term" value="P:calcium ion import across plasma membrane"/>
    <property type="evidence" value="ECO:0007669"/>
    <property type="project" value="TreeGrafter"/>
</dbReference>
<feature type="transmembrane region" description="Helical" evidence="21">
    <location>
        <begin position="259"/>
        <end position="281"/>
    </location>
</feature>
<dbReference type="Pfam" id="PF16905">
    <property type="entry name" value="GPHH"/>
    <property type="match status" value="1"/>
</dbReference>
<dbReference type="GO" id="GO:0005891">
    <property type="term" value="C:voltage-gated calcium channel complex"/>
    <property type="evidence" value="ECO:0007669"/>
    <property type="project" value="InterPro"/>
</dbReference>
<feature type="transmembrane region" description="Helical" evidence="21">
    <location>
        <begin position="1174"/>
        <end position="1193"/>
    </location>
</feature>
<feature type="binding site" evidence="17">
    <location>
        <position position="348"/>
    </location>
    <ligand>
        <name>Ca(2+)</name>
        <dbReference type="ChEBI" id="CHEBI:29108"/>
    </ligand>
</feature>
<feature type="transmembrane region" description="Helical" evidence="21">
    <location>
        <begin position="553"/>
        <end position="578"/>
    </location>
</feature>
<evidence type="ECO:0000313" key="23">
    <source>
        <dbReference type="Ensembl" id="ENSGWIP00000036750.1"/>
    </source>
</evidence>
<feature type="binding site" evidence="17">
    <location>
        <position position="668"/>
    </location>
    <ligand>
        <name>Ca(2+)</name>
        <dbReference type="ChEBI" id="CHEBI:29108"/>
    </ligand>
</feature>
<feature type="transmembrane region" description="Helical" evidence="21">
    <location>
        <begin position="1205"/>
        <end position="1224"/>
    </location>
</feature>
<reference evidence="23" key="1">
    <citation type="submission" date="2020-06" db="EMBL/GenBank/DDBJ databases">
        <authorList>
            <consortium name="Wellcome Sanger Institute Data Sharing"/>
        </authorList>
    </citation>
    <scope>NUCLEOTIDE SEQUENCE [LARGE SCALE GENOMIC DNA]</scope>
</reference>
<keyword evidence="8" id="KW-0677">Repeat</keyword>
<keyword evidence="5 19" id="KW-0107">Calcium channel</keyword>
<feature type="transmembrane region" description="Helical" evidence="21">
    <location>
        <begin position="118"/>
        <end position="137"/>
    </location>
</feature>
<dbReference type="FunFam" id="1.10.287.70:FF:000009">
    <property type="entry name" value="Voltage-dependent L-type calcium channel subunit alpha"/>
    <property type="match status" value="1"/>
</dbReference>
<feature type="transmembrane region" description="Helical" evidence="21">
    <location>
        <begin position="1021"/>
        <end position="1042"/>
    </location>
</feature>
<sequence>MLLYPLWAVGILSCRGRCFLSEPLRPTERPVSLCEGVLGERRREDWDLVPGGGINMATNADPSKPVIMNEEELKRKQREKLKKLQATGGNPRPARSLFFLTLKNPFRKACINIVEWKTFEIIILLTIFANCVALAVFLPMPEEDSNNTNLNLESLEYIFLVIFTLECFLKIIAYGFVFHEGAYLRNCWNILDFVIVFMGLFTFAWDTINTIAGVPLEKGGGFDMKALRAFRVLRPLRLVSGVPSLQVVMNSILKAMLPLLHIALLVFLLVTIYAIMGLELFKCKMHKTCYYTGTREQPAPCAQAGNGRRCAINGSECRPGWEGPNNGITHFDNIGFAMLTVYQCITMESWTKVLYWVNDAIGNEWPWIYFVPLILIGSFFVLNLVLGVLSGEFTKEREKARSRGEFQKLRERQQLDEDVHGYMEWITHAEVLDADREGKGQLTCTAHVTVDVKLTNSKISFLLVSRLARRWNRFFRMKCLVYVKTNTFYWVVMFLVLLNTLTIATEHHHQSASLTSLQDVASRVLLVLFVIEMFVKMYALGPRAYFMSLFNRFDFFVVICGILEMIMLSAGAVTPLGFSVLRCIRLLRILKVTKYWTSLSNLVASLLNSVRSIASLLLLLFLFIVIFSLLGMQVFGGKFNFNDHRPRRSNFDNFPQALISVFQILTGEEWTSIMHNGIMAYGGPVIPGILVSIYFIILFVCGNYILLNVFLAIAVDNLAEAESLTSAQKEKAEEKLRRKLLRWRRQDYKHLKVDEFESNVNEVKDPFPPADFPGDDEEEEPEIPISPRPRPMADLQLKEEAVPLPEASSFFIFGPQNKFRKLCYKIINHSSFTNLILLFILLSSISLAAEDPIDPKSYRNQILAYADIVFTTVFTIEIVLKMTVYGAFMHEGSFCRNSFNILDLIVVTVSLLSMGMESSAISVVKILRVLRVLRPLRAINRAKGLKHVVQCVFVAIKTIGNIVLVTMLLNFMFACIGVQLFKVSLYDIMKGFFVKPLENSLQDTMLAKRQWVNSDFNFDNILYGMLALFTVATFEGWPKLLYRAIDSDKEDMGPVFNNRVDVSIFFIIYIILIAFFMMNIFVGFVIVTFQEQGEQEYKDCELDKNQRQCVQYALKARPLRCYIPKNPYQYRVWYIVTSCYFEYLMFFLIMLNTLCLGMQHCNQSDHVTKLSDTLNLIFTVLFTVEMILKLMAFKAKGYFGDPWNVFDFIIVIGSVVDVILNVFLRHYCTPSSSENATVSITFFRLFRVMRLVKLLNRSEGIRNLLWTFIKSFQALPHVALLIVMLFFIYAVIGMQIFGKIALADGTQINRNNNFQTFPQAVLMLFRCATGEAWQEVMMASMYGKKCDPLSDFLPGEEYTCGSNFAVVYFLSFYCLCAFLILNLFVAVIMDNFDYLTRDWSLLGPHHLDEFKKIWAEYDPEATGRIKHLDVVTLLRSIQPPLGFGKFCPHRAACQRLVGMNMPLNSDGTVTFNATLFALVRTALKIKTEGNFEQANEELRAIIKSIWKRTSMKLLDQVIPPIGDDEVTVGKFYATFLLQDHFRKFLKRQEEYYGYRPTKKNASGPEIQAGLRSIDEEAAPEMHRAISGDLQNEEEMDKAMEESGEEQIYQRSHGLFGDRGDPFATEAANAPPPQVTNQRPLKFSESQPESPPLSSASAPTTEFFPSTTTKNNTNNNAFAESVSTLRSTWITTVPVCESNWFVFKVWI</sequence>
<dbReference type="InterPro" id="IPR031649">
    <property type="entry name" value="GPHH_dom"/>
</dbReference>
<evidence type="ECO:0000313" key="24">
    <source>
        <dbReference type="Proteomes" id="UP000694680"/>
    </source>
</evidence>
<evidence type="ECO:0000256" key="2">
    <source>
        <dbReference type="ARBA" id="ARBA00022448"/>
    </source>
</evidence>
<accession>A0A8C5GYR7</accession>
<feature type="compositionally biased region" description="Low complexity" evidence="20">
    <location>
        <begin position="1643"/>
        <end position="1658"/>
    </location>
</feature>
<dbReference type="InterPro" id="IPR002077">
    <property type="entry name" value="VDCCAlpha1"/>
</dbReference>
<proteinExistence type="inferred from homology"/>
<evidence type="ECO:0000256" key="3">
    <source>
        <dbReference type="ARBA" id="ARBA00022553"/>
    </source>
</evidence>
<keyword evidence="4 19" id="KW-0109">Calcium transport</keyword>
<feature type="transmembrane region" description="Helical" evidence="21">
    <location>
        <begin position="367"/>
        <end position="389"/>
    </location>
</feature>
<dbReference type="FunFam" id="1.10.287.70:FF:000021">
    <property type="entry name" value="Voltage-dependent L-type calcium channel subunit alpha"/>
    <property type="match status" value="1"/>
</dbReference>
<feature type="transmembrane region" description="Helical" evidence="21">
    <location>
        <begin position="1365"/>
        <end position="1389"/>
    </location>
</feature>
<comment type="subcellular location">
    <subcellularLocation>
        <location evidence="1 19">Membrane</location>
        <topology evidence="1 19">Multi-pass membrane protein</topology>
    </subcellularLocation>
</comment>
<keyword evidence="14" id="KW-1015">Disulfide bond</keyword>
<dbReference type="FunFam" id="1.20.120.350:FF:000010">
    <property type="entry name" value="Voltage-dependent L-type calcium channel subunit alpha"/>
    <property type="match status" value="1"/>
</dbReference>
<evidence type="ECO:0000256" key="19">
    <source>
        <dbReference type="RuleBase" id="RU003808"/>
    </source>
</evidence>
<feature type="transmembrane region" description="Helical" evidence="21">
    <location>
        <begin position="479"/>
        <end position="500"/>
    </location>
</feature>
<evidence type="ECO:0000256" key="13">
    <source>
        <dbReference type="ARBA" id="ARBA00023136"/>
    </source>
</evidence>
<keyword evidence="15 18" id="KW-0325">Glycoprotein</keyword>
<evidence type="ECO:0000256" key="7">
    <source>
        <dbReference type="ARBA" id="ARBA00022723"/>
    </source>
</evidence>
<feature type="transmembrane region" description="Helical" evidence="21">
    <location>
        <begin position="832"/>
        <end position="850"/>
    </location>
</feature>
<evidence type="ECO:0000256" key="5">
    <source>
        <dbReference type="ARBA" id="ARBA00022673"/>
    </source>
</evidence>
<organism evidence="23 24">
    <name type="scientific">Gouania willdenowi</name>
    <name type="common">Blunt-snouted clingfish</name>
    <name type="synonym">Lepadogaster willdenowi</name>
    <dbReference type="NCBI Taxonomy" id="441366"/>
    <lineage>
        <taxon>Eukaryota</taxon>
        <taxon>Metazoa</taxon>
        <taxon>Chordata</taxon>
        <taxon>Craniata</taxon>
        <taxon>Vertebrata</taxon>
        <taxon>Euteleostomi</taxon>
        <taxon>Actinopterygii</taxon>
        <taxon>Neopterygii</taxon>
        <taxon>Teleostei</taxon>
        <taxon>Neoteleostei</taxon>
        <taxon>Acanthomorphata</taxon>
        <taxon>Ovalentaria</taxon>
        <taxon>Blenniimorphae</taxon>
        <taxon>Blenniiformes</taxon>
        <taxon>Gobiesocoidei</taxon>
        <taxon>Gobiesocidae</taxon>
        <taxon>Gobiesocinae</taxon>
        <taxon>Gouania</taxon>
    </lineage>
</organism>
<reference evidence="23" key="3">
    <citation type="submission" date="2025-09" db="UniProtKB">
        <authorList>
            <consortium name="Ensembl"/>
        </authorList>
    </citation>
    <scope>IDENTIFICATION</scope>
</reference>
<dbReference type="FunFam" id="1.20.120.350:FF:000001">
    <property type="entry name" value="Voltage-dependent L-type calcium channel subunit alpha"/>
    <property type="match status" value="1"/>
</dbReference>
<dbReference type="PRINTS" id="PR01630">
    <property type="entry name" value="LVDCCALPHA1"/>
</dbReference>
<dbReference type="PRINTS" id="PR01634">
    <property type="entry name" value="LVDCCALPHA1S"/>
</dbReference>
<feature type="region of interest" description="Disordered" evidence="20">
    <location>
        <begin position="1585"/>
        <end position="1674"/>
    </location>
</feature>